<evidence type="ECO:0000313" key="3">
    <source>
        <dbReference type="EMBL" id="MER6617508.1"/>
    </source>
</evidence>
<organism evidence="3 4">
    <name type="scientific">Streptomyces xantholiticus</name>
    <dbReference type="NCBI Taxonomy" id="68285"/>
    <lineage>
        <taxon>Bacteria</taxon>
        <taxon>Bacillati</taxon>
        <taxon>Actinomycetota</taxon>
        <taxon>Actinomycetes</taxon>
        <taxon>Kitasatosporales</taxon>
        <taxon>Streptomycetaceae</taxon>
        <taxon>Streptomyces</taxon>
    </lineage>
</organism>
<sequence length="210" mass="22687">MVGPEPARPWWHRFDWALFATILSVLVAAGGLIFTGVSTYYATQVAIDQLEQSREDAGAQERRQAAMVSAWSERQKNGGISGVLANRSLDPVTAVYVKGTATSPGDNTDGRSFLVLIETLPPCSKISLPPNVVGRTADEFAADARIRVETVWFRDAQSLKWRRQSDAPLAPSAGPQELPELSGNTSNSNNFSKRLAEAVAAAKPMIKCGE</sequence>
<dbReference type="RefSeq" id="WP_351978577.1">
    <property type="nucleotide sequence ID" value="NZ_JBEPBX010000039.1"/>
</dbReference>
<keyword evidence="2" id="KW-0472">Membrane</keyword>
<dbReference type="Proteomes" id="UP001445472">
    <property type="component" value="Unassembled WGS sequence"/>
</dbReference>
<comment type="caution">
    <text evidence="3">The sequence shown here is derived from an EMBL/GenBank/DDBJ whole genome shotgun (WGS) entry which is preliminary data.</text>
</comment>
<gene>
    <name evidence="3" type="ORF">ABT276_30080</name>
</gene>
<keyword evidence="2" id="KW-0812">Transmembrane</keyword>
<keyword evidence="4" id="KW-1185">Reference proteome</keyword>
<proteinExistence type="predicted"/>
<evidence type="ECO:0000256" key="1">
    <source>
        <dbReference type="SAM" id="MobiDB-lite"/>
    </source>
</evidence>
<evidence type="ECO:0000256" key="2">
    <source>
        <dbReference type="SAM" id="Phobius"/>
    </source>
</evidence>
<name>A0ABV1V392_9ACTN</name>
<feature type="transmembrane region" description="Helical" evidence="2">
    <location>
        <begin position="16"/>
        <end position="42"/>
    </location>
</feature>
<evidence type="ECO:0008006" key="5">
    <source>
        <dbReference type="Google" id="ProtNLM"/>
    </source>
</evidence>
<feature type="region of interest" description="Disordered" evidence="1">
    <location>
        <begin position="164"/>
        <end position="189"/>
    </location>
</feature>
<dbReference type="EMBL" id="JBEPBX010000039">
    <property type="protein sequence ID" value="MER6617508.1"/>
    <property type="molecule type" value="Genomic_DNA"/>
</dbReference>
<accession>A0ABV1V392</accession>
<reference evidence="3 4" key="1">
    <citation type="submission" date="2024-06" db="EMBL/GenBank/DDBJ databases">
        <title>The Natural Products Discovery Center: Release of the First 8490 Sequenced Strains for Exploring Actinobacteria Biosynthetic Diversity.</title>
        <authorList>
            <person name="Kalkreuter E."/>
            <person name="Kautsar S.A."/>
            <person name="Yang D."/>
            <person name="Bader C.D."/>
            <person name="Teijaro C.N."/>
            <person name="Fluegel L."/>
            <person name="Davis C.M."/>
            <person name="Simpson J.R."/>
            <person name="Lauterbach L."/>
            <person name="Steele A.D."/>
            <person name="Gui C."/>
            <person name="Meng S."/>
            <person name="Li G."/>
            <person name="Viehrig K."/>
            <person name="Ye F."/>
            <person name="Su P."/>
            <person name="Kiefer A.F."/>
            <person name="Nichols A."/>
            <person name="Cepeda A.J."/>
            <person name="Yan W."/>
            <person name="Fan B."/>
            <person name="Jiang Y."/>
            <person name="Adhikari A."/>
            <person name="Zheng C.-J."/>
            <person name="Schuster L."/>
            <person name="Cowan T.M."/>
            <person name="Smanski M.J."/>
            <person name="Chevrette M.G."/>
            <person name="De Carvalho L.P.S."/>
            <person name="Shen B."/>
        </authorList>
    </citation>
    <scope>NUCLEOTIDE SEQUENCE [LARGE SCALE GENOMIC DNA]</scope>
    <source>
        <strain evidence="3 4">NPDC000837</strain>
    </source>
</reference>
<keyword evidence="2" id="KW-1133">Transmembrane helix</keyword>
<evidence type="ECO:0000313" key="4">
    <source>
        <dbReference type="Proteomes" id="UP001445472"/>
    </source>
</evidence>
<protein>
    <recommendedName>
        <fullName evidence="5">Secreted protein</fullName>
    </recommendedName>
</protein>